<proteinExistence type="predicted"/>
<reference evidence="3" key="2">
    <citation type="submission" date="2019-06" db="EMBL/GenBank/DDBJ databases">
        <title>Genomics analysis of Aphanomyces spp. identifies a new class of oomycete effector associated with host adaptation.</title>
        <authorList>
            <person name="Gaulin E."/>
        </authorList>
    </citation>
    <scope>NUCLEOTIDE SEQUENCE</scope>
    <source>
        <strain evidence="3">CBS 578.67</strain>
    </source>
</reference>
<accession>A0A485LF97</accession>
<dbReference type="PANTHER" id="PTHR35317">
    <property type="entry name" value="OS04G0629600 PROTEIN"/>
    <property type="match status" value="1"/>
</dbReference>
<feature type="compositionally biased region" description="Polar residues" evidence="1">
    <location>
        <begin position="175"/>
        <end position="184"/>
    </location>
</feature>
<keyword evidence="5" id="KW-1185">Reference proteome</keyword>
<dbReference type="InterPro" id="IPR054722">
    <property type="entry name" value="PolX-like_BBD"/>
</dbReference>
<feature type="domain" description="Retrovirus-related Pol polyprotein from transposon TNT 1-94-like beta-barrel" evidence="2">
    <location>
        <begin position="296"/>
        <end position="376"/>
    </location>
</feature>
<dbReference type="Proteomes" id="UP000332933">
    <property type="component" value="Unassembled WGS sequence"/>
</dbReference>
<sequence>MSPTITHAKEGDKSTSLIFDGGKFNIYKVRIQAKLRGKGLWTVVSGEYTREDAEDEDDFDSKEDKAFDILVNSLDDDNLAYVSHVTTSKEVWDLLVTRYEARTYADVSHVIHELHTKVYAPGSSMQKHVTDMRGLQQKLLLMGSRVDDDMLGRILLTSVKEAFPTTVEILRSREQSPTLDQITNRPLAKEDEMKSSTTTKRKADDEQLLYTGKPDKNRPFKKQVVKDKCHYCHKIGHHAFECRFKKRDLAKGISRKCIPIEGEDQINILKHDDDADEGFILATTDVSPRSDIEDAWILDSACTADVTGDKTLFAKLARTRPSTMQLADNTTVQSMHMGMLSIQVDETHRLDRPVAKFVPNLKKYLLSYRLLLKDGFELAKWDLDVAIMIRDTFVLRFTHHRGLYILRPYADQINSCLVRQPTPKLVQWHLRLAHLNFGAIKQAARDGAMEGMHLSKSDLAQDYNSV</sequence>
<dbReference type="SUPFAM" id="SSF57756">
    <property type="entry name" value="Retrovirus zinc finger-like domains"/>
    <property type="match status" value="1"/>
</dbReference>
<dbReference type="GO" id="GO:0008270">
    <property type="term" value="F:zinc ion binding"/>
    <property type="evidence" value="ECO:0007669"/>
    <property type="project" value="InterPro"/>
</dbReference>
<dbReference type="Pfam" id="PF22936">
    <property type="entry name" value="Pol_BBD"/>
    <property type="match status" value="1"/>
</dbReference>
<feature type="region of interest" description="Disordered" evidence="1">
    <location>
        <begin position="174"/>
        <end position="204"/>
    </location>
</feature>
<dbReference type="PANTHER" id="PTHR35317:SF40">
    <property type="entry name" value="CCHC-TYPE DOMAIN-CONTAINING PROTEIN"/>
    <property type="match status" value="1"/>
</dbReference>
<evidence type="ECO:0000256" key="1">
    <source>
        <dbReference type="SAM" id="MobiDB-lite"/>
    </source>
</evidence>
<protein>
    <submittedName>
        <fullName evidence="4">Aste57867_20581 protein</fullName>
    </submittedName>
</protein>
<dbReference type="EMBL" id="VJMH01006887">
    <property type="protein sequence ID" value="KAF0687695.1"/>
    <property type="molecule type" value="Genomic_DNA"/>
</dbReference>
<reference evidence="4 5" key="1">
    <citation type="submission" date="2019-03" db="EMBL/GenBank/DDBJ databases">
        <authorList>
            <person name="Gaulin E."/>
            <person name="Dumas B."/>
        </authorList>
    </citation>
    <scope>NUCLEOTIDE SEQUENCE [LARGE SCALE GENOMIC DNA]</scope>
    <source>
        <strain evidence="4">CBS 568.67</strain>
    </source>
</reference>
<dbReference type="EMBL" id="CAADRA010006913">
    <property type="protein sequence ID" value="VFT97262.1"/>
    <property type="molecule type" value="Genomic_DNA"/>
</dbReference>
<evidence type="ECO:0000313" key="4">
    <source>
        <dbReference type="EMBL" id="VFT97262.1"/>
    </source>
</evidence>
<dbReference type="InterPro" id="IPR036875">
    <property type="entry name" value="Znf_CCHC_sf"/>
</dbReference>
<gene>
    <name evidence="4" type="primary">Aste57867_20581</name>
    <name evidence="3" type="ORF">As57867_020514</name>
    <name evidence="4" type="ORF">ASTE57867_20581</name>
</gene>
<evidence type="ECO:0000259" key="2">
    <source>
        <dbReference type="Pfam" id="PF22936"/>
    </source>
</evidence>
<dbReference type="GO" id="GO:0003676">
    <property type="term" value="F:nucleic acid binding"/>
    <property type="evidence" value="ECO:0007669"/>
    <property type="project" value="InterPro"/>
</dbReference>
<evidence type="ECO:0000313" key="5">
    <source>
        <dbReference type="Proteomes" id="UP000332933"/>
    </source>
</evidence>
<name>A0A485LF97_9STRA</name>
<organism evidence="4 5">
    <name type="scientific">Aphanomyces stellatus</name>
    <dbReference type="NCBI Taxonomy" id="120398"/>
    <lineage>
        <taxon>Eukaryota</taxon>
        <taxon>Sar</taxon>
        <taxon>Stramenopiles</taxon>
        <taxon>Oomycota</taxon>
        <taxon>Saprolegniomycetes</taxon>
        <taxon>Saprolegniales</taxon>
        <taxon>Verrucalvaceae</taxon>
        <taxon>Aphanomyces</taxon>
    </lineage>
</organism>
<dbReference type="AlphaFoldDB" id="A0A485LF97"/>
<evidence type="ECO:0000313" key="3">
    <source>
        <dbReference type="EMBL" id="KAF0687695.1"/>
    </source>
</evidence>
<dbReference type="Pfam" id="PF14223">
    <property type="entry name" value="Retrotran_gag_2"/>
    <property type="match status" value="1"/>
</dbReference>